<proteinExistence type="predicted"/>
<dbReference type="EMBL" id="OX459123">
    <property type="protein sequence ID" value="CAI9109211.1"/>
    <property type="molecule type" value="Genomic_DNA"/>
</dbReference>
<protein>
    <submittedName>
        <fullName evidence="2">OLC1v1008987C1</fullName>
    </submittedName>
</protein>
<sequence>MGEVMLGMPGPWADDNYDVADHYTTKIGGAPDWPIPDLVISADLLVCGGCKSKLCLLAQVYAPISTKNLNIEERVLYVFGCSKPQCGNNTSSWRVLRVQKPTSSEEPVQPCLDVPPLASPSHTAPKNGWQEKFFTFDAGEDADGGNYDDLDMEDLSRAFAEAASLSSSSKKQNFDPLSPLKLPASGQKCKLHDNKFAVIPCFYIYAQEEKFSKNTKALNSKCQSLPSHQGELELDDRSREEAWEGEIYEHDKALYADRTYLKFKKRIDANPEQCLRYSYGGRPLMASLKMGDPGTCSLCGGRRHYEMQLMPPLLYFLQEAASGEQKNSLENWNWLTLIIYTCSKSCTGSFHEDNTGSQGWSVAEEAAIVQFE</sequence>
<dbReference type="Pfam" id="PF04194">
    <property type="entry name" value="PDCD2_C"/>
    <property type="match status" value="1"/>
</dbReference>
<name>A0AAV1DMU9_OLDCO</name>
<dbReference type="InterPro" id="IPR007320">
    <property type="entry name" value="PDCD2_C"/>
</dbReference>
<gene>
    <name evidence="2" type="ORF">OLC1_LOCUS17155</name>
</gene>
<evidence type="ECO:0000313" key="2">
    <source>
        <dbReference type="EMBL" id="CAI9109211.1"/>
    </source>
</evidence>
<dbReference type="GO" id="GO:0005737">
    <property type="term" value="C:cytoplasm"/>
    <property type="evidence" value="ECO:0007669"/>
    <property type="project" value="InterPro"/>
</dbReference>
<dbReference type="Proteomes" id="UP001161247">
    <property type="component" value="Chromosome 6"/>
</dbReference>
<evidence type="ECO:0000313" key="3">
    <source>
        <dbReference type="Proteomes" id="UP001161247"/>
    </source>
</evidence>
<dbReference type="PANTHER" id="PTHR47762">
    <property type="entry name" value="OSJNBB0079B02.4 PROTEIN"/>
    <property type="match status" value="1"/>
</dbReference>
<dbReference type="PANTHER" id="PTHR47762:SF2">
    <property type="entry name" value="OS04G0640800 PROTEIN"/>
    <property type="match status" value="1"/>
</dbReference>
<organism evidence="2 3">
    <name type="scientific">Oldenlandia corymbosa var. corymbosa</name>
    <dbReference type="NCBI Taxonomy" id="529605"/>
    <lineage>
        <taxon>Eukaryota</taxon>
        <taxon>Viridiplantae</taxon>
        <taxon>Streptophyta</taxon>
        <taxon>Embryophyta</taxon>
        <taxon>Tracheophyta</taxon>
        <taxon>Spermatophyta</taxon>
        <taxon>Magnoliopsida</taxon>
        <taxon>eudicotyledons</taxon>
        <taxon>Gunneridae</taxon>
        <taxon>Pentapetalae</taxon>
        <taxon>asterids</taxon>
        <taxon>lamiids</taxon>
        <taxon>Gentianales</taxon>
        <taxon>Rubiaceae</taxon>
        <taxon>Rubioideae</taxon>
        <taxon>Spermacoceae</taxon>
        <taxon>Hedyotis-Oldenlandia complex</taxon>
        <taxon>Oldenlandia</taxon>
    </lineage>
</organism>
<feature type="domain" description="Programmed cell death protein 2 C-terminal" evidence="1">
    <location>
        <begin position="257"/>
        <end position="370"/>
    </location>
</feature>
<dbReference type="AlphaFoldDB" id="A0AAV1DMU9"/>
<keyword evidence="3" id="KW-1185">Reference proteome</keyword>
<evidence type="ECO:0000259" key="1">
    <source>
        <dbReference type="Pfam" id="PF04194"/>
    </source>
</evidence>
<reference evidence="2" key="1">
    <citation type="submission" date="2023-03" db="EMBL/GenBank/DDBJ databases">
        <authorList>
            <person name="Julca I."/>
        </authorList>
    </citation>
    <scope>NUCLEOTIDE SEQUENCE</scope>
</reference>
<accession>A0AAV1DMU9</accession>